<dbReference type="KEGG" id="asip:AQUSIP_07000"/>
<dbReference type="Proteomes" id="UP000324194">
    <property type="component" value="Chromosome 1"/>
</dbReference>
<name>A0A5E4PEL1_9COXI</name>
<accession>A0A5E4PEL1</accession>
<gene>
    <name evidence="2" type="ORF">AQUSIP_07000</name>
</gene>
<keyword evidence="3" id="KW-1185">Reference proteome</keyword>
<evidence type="ECO:0000256" key="1">
    <source>
        <dbReference type="SAM" id="MobiDB-lite"/>
    </source>
</evidence>
<evidence type="ECO:0000313" key="2">
    <source>
        <dbReference type="EMBL" id="VVC75410.1"/>
    </source>
</evidence>
<dbReference type="AlphaFoldDB" id="A0A5E4PEL1"/>
<sequence length="369" mass="40848">MKGRENKNNEMLESFMKYQFADYVNQINALFVPPLNNMSDVLQLAMGLSNISTHASMEGDAERTIVMATALQRLATESKPSAADSDEMKYKKALMGEALKIYMDMVKMDFDDAALKSALAKVQTNNPLIVAERKNLEHVVIPTVETQPAETSTVASVQAKEKVDQNYNYVVQAETGNIIDLFKTPPKDMREVIDLVMQLSNISNRASIEGEKEKTTIIATVLQRLATESKPSAMDKDEMKYTKALMGEALKIYMDMIKLDFDDATLKSALAKVQTDNPLIVQERNNLQQPKSSTSLLASQFSRASTDTDTILKSATVSDPTEGVSKAQSVRAEPGSLAQTGKNEKKTEEKEEKGEKKGVEQVQSRTLKT</sequence>
<organism evidence="2 3">
    <name type="scientific">Aquicella siphonis</name>
    <dbReference type="NCBI Taxonomy" id="254247"/>
    <lineage>
        <taxon>Bacteria</taxon>
        <taxon>Pseudomonadati</taxon>
        <taxon>Pseudomonadota</taxon>
        <taxon>Gammaproteobacteria</taxon>
        <taxon>Legionellales</taxon>
        <taxon>Coxiellaceae</taxon>
        <taxon>Aquicella</taxon>
    </lineage>
</organism>
<proteinExistence type="predicted"/>
<reference evidence="2 3" key="1">
    <citation type="submission" date="2019-08" db="EMBL/GenBank/DDBJ databases">
        <authorList>
            <person name="Guy L."/>
        </authorList>
    </citation>
    <scope>NUCLEOTIDE SEQUENCE [LARGE SCALE GENOMIC DNA]</scope>
    <source>
        <strain evidence="2 3">SGT-108</strain>
    </source>
</reference>
<protein>
    <submittedName>
        <fullName evidence="2">Uncharacterized protein</fullName>
    </submittedName>
</protein>
<evidence type="ECO:0000313" key="3">
    <source>
        <dbReference type="Proteomes" id="UP000324194"/>
    </source>
</evidence>
<feature type="region of interest" description="Disordered" evidence="1">
    <location>
        <begin position="312"/>
        <end position="369"/>
    </location>
</feature>
<feature type="compositionally biased region" description="Basic and acidic residues" evidence="1">
    <location>
        <begin position="342"/>
        <end position="359"/>
    </location>
</feature>
<dbReference type="EMBL" id="LR699119">
    <property type="protein sequence ID" value="VVC75410.1"/>
    <property type="molecule type" value="Genomic_DNA"/>
</dbReference>